<gene>
    <name evidence="3" type="ORF">CVT26_001195</name>
</gene>
<evidence type="ECO:0000256" key="2">
    <source>
        <dbReference type="SAM" id="MobiDB-lite"/>
    </source>
</evidence>
<reference evidence="3 4" key="1">
    <citation type="journal article" date="2018" name="Evol. Lett.">
        <title>Horizontal gene cluster transfer increased hallucinogenic mushroom diversity.</title>
        <authorList>
            <person name="Reynolds H.T."/>
            <person name="Vijayakumar V."/>
            <person name="Gluck-Thaler E."/>
            <person name="Korotkin H.B."/>
            <person name="Matheny P.B."/>
            <person name="Slot J.C."/>
        </authorList>
    </citation>
    <scope>NUCLEOTIDE SEQUENCE [LARGE SCALE GENOMIC DNA]</scope>
    <source>
        <strain evidence="3 4">SRW20</strain>
    </source>
</reference>
<dbReference type="Proteomes" id="UP000284706">
    <property type="component" value="Unassembled WGS sequence"/>
</dbReference>
<sequence length="152" mass="17388">MSVPRRSQDEPTQEDEREMQAGFRDGLIVNFRVDHLTDTTNDTTDGTRPYTTTDTKEDRRVSQALSLPQIPTTDLSLEFSEFMEPIAAEATAKLHKRASTVLKLAEENEKLKAELKAMAERVEKAEQRRQRLLRMHEQKALEVGMGNACKKR</sequence>
<protein>
    <submittedName>
        <fullName evidence="3">Uncharacterized protein</fullName>
    </submittedName>
</protein>
<name>A0A409YUJ8_9AGAR</name>
<dbReference type="InParanoid" id="A0A409YUJ8"/>
<dbReference type="EMBL" id="NHYE01000269">
    <property type="protein sequence ID" value="PPR06653.1"/>
    <property type="molecule type" value="Genomic_DNA"/>
</dbReference>
<keyword evidence="1" id="KW-0175">Coiled coil</keyword>
<evidence type="ECO:0000313" key="4">
    <source>
        <dbReference type="Proteomes" id="UP000284706"/>
    </source>
</evidence>
<feature type="region of interest" description="Disordered" evidence="2">
    <location>
        <begin position="1"/>
        <end position="24"/>
    </location>
</feature>
<dbReference type="OrthoDB" id="3254913at2759"/>
<accession>A0A409YUJ8</accession>
<comment type="caution">
    <text evidence="3">The sequence shown here is derived from an EMBL/GenBank/DDBJ whole genome shotgun (WGS) entry which is preliminary data.</text>
</comment>
<evidence type="ECO:0000313" key="3">
    <source>
        <dbReference type="EMBL" id="PPR06653.1"/>
    </source>
</evidence>
<feature type="compositionally biased region" description="Low complexity" evidence="2">
    <location>
        <begin position="38"/>
        <end position="53"/>
    </location>
</feature>
<proteinExistence type="predicted"/>
<evidence type="ECO:0000256" key="1">
    <source>
        <dbReference type="SAM" id="Coils"/>
    </source>
</evidence>
<dbReference type="AlphaFoldDB" id="A0A409YUJ8"/>
<keyword evidence="4" id="KW-1185">Reference proteome</keyword>
<feature type="region of interest" description="Disordered" evidence="2">
    <location>
        <begin position="37"/>
        <end position="64"/>
    </location>
</feature>
<organism evidence="3 4">
    <name type="scientific">Gymnopilus dilepis</name>
    <dbReference type="NCBI Taxonomy" id="231916"/>
    <lineage>
        <taxon>Eukaryota</taxon>
        <taxon>Fungi</taxon>
        <taxon>Dikarya</taxon>
        <taxon>Basidiomycota</taxon>
        <taxon>Agaricomycotina</taxon>
        <taxon>Agaricomycetes</taxon>
        <taxon>Agaricomycetidae</taxon>
        <taxon>Agaricales</taxon>
        <taxon>Agaricineae</taxon>
        <taxon>Hymenogastraceae</taxon>
        <taxon>Gymnopilus</taxon>
    </lineage>
</organism>
<feature type="coiled-coil region" evidence="1">
    <location>
        <begin position="101"/>
        <end position="142"/>
    </location>
</feature>